<dbReference type="CDD" id="cd01184">
    <property type="entry name" value="INT_C_like_1"/>
    <property type="match status" value="1"/>
</dbReference>
<feature type="domain" description="Tyr recombinase" evidence="6">
    <location>
        <begin position="356"/>
        <end position="562"/>
    </location>
</feature>
<dbReference type="GO" id="GO:0006310">
    <property type="term" value="P:DNA recombination"/>
    <property type="evidence" value="ECO:0007669"/>
    <property type="project" value="UniProtKB-KW"/>
</dbReference>
<dbReference type="Pfam" id="PF20172">
    <property type="entry name" value="DUF6538"/>
    <property type="match status" value="1"/>
</dbReference>
<protein>
    <submittedName>
        <fullName evidence="7">Putative integrase/resolvase recombinase protein</fullName>
    </submittedName>
</protein>
<dbReference type="SUPFAM" id="SSF56349">
    <property type="entry name" value="DNA breaking-rejoining enzymes"/>
    <property type="match status" value="1"/>
</dbReference>
<evidence type="ECO:0000256" key="2">
    <source>
        <dbReference type="ARBA" id="ARBA00022908"/>
    </source>
</evidence>
<keyword evidence="3" id="KW-0238">DNA-binding</keyword>
<dbReference type="InterPro" id="IPR050090">
    <property type="entry name" value="Tyrosine_recombinase_XerCD"/>
</dbReference>
<name>A0A212KHQ4_9PROT</name>
<dbReference type="Gene3D" id="1.10.443.10">
    <property type="entry name" value="Intergrase catalytic core"/>
    <property type="match status" value="1"/>
</dbReference>
<evidence type="ECO:0000256" key="4">
    <source>
        <dbReference type="ARBA" id="ARBA00023172"/>
    </source>
</evidence>
<dbReference type="EMBL" id="FLUO01000002">
    <property type="protein sequence ID" value="SBW11254.1"/>
    <property type="molecule type" value="Genomic_DNA"/>
</dbReference>
<dbReference type="AlphaFoldDB" id="A0A212KHQ4"/>
<reference evidence="7" key="1">
    <citation type="submission" date="2016-04" db="EMBL/GenBank/DDBJ databases">
        <authorList>
            <person name="Evans L.H."/>
            <person name="Alamgir A."/>
            <person name="Owens N."/>
            <person name="Weber N.D."/>
            <person name="Virtaneva K."/>
            <person name="Barbian K."/>
            <person name="Babar A."/>
            <person name="Rosenke K."/>
        </authorList>
    </citation>
    <scope>NUCLEOTIDE SEQUENCE</scope>
    <source>
        <strain evidence="7">86</strain>
    </source>
</reference>
<dbReference type="PANTHER" id="PTHR30349">
    <property type="entry name" value="PHAGE INTEGRASE-RELATED"/>
    <property type="match status" value="1"/>
</dbReference>
<dbReference type="InterPro" id="IPR046668">
    <property type="entry name" value="DUF6538"/>
</dbReference>
<feature type="compositionally biased region" description="Basic and acidic residues" evidence="5">
    <location>
        <begin position="573"/>
        <end position="585"/>
    </location>
</feature>
<dbReference type="GO" id="GO:0015074">
    <property type="term" value="P:DNA integration"/>
    <property type="evidence" value="ECO:0007669"/>
    <property type="project" value="UniProtKB-KW"/>
</dbReference>
<proteinExistence type="inferred from homology"/>
<keyword evidence="2" id="KW-0229">DNA integration</keyword>
<comment type="similarity">
    <text evidence="1">Belongs to the 'phage' integrase family.</text>
</comment>
<feature type="region of interest" description="Disordered" evidence="5">
    <location>
        <begin position="573"/>
        <end position="593"/>
    </location>
</feature>
<evidence type="ECO:0000256" key="3">
    <source>
        <dbReference type="ARBA" id="ARBA00023125"/>
    </source>
</evidence>
<dbReference type="InterPro" id="IPR013762">
    <property type="entry name" value="Integrase-like_cat_sf"/>
</dbReference>
<dbReference type="PANTHER" id="PTHR30349:SF41">
    <property type="entry name" value="INTEGRASE_RECOMBINASE PROTEIN MJ0367-RELATED"/>
    <property type="match status" value="1"/>
</dbReference>
<organism evidence="7">
    <name type="scientific">uncultured Alphaproteobacteria bacterium</name>
    <dbReference type="NCBI Taxonomy" id="91750"/>
    <lineage>
        <taxon>Bacteria</taxon>
        <taxon>Pseudomonadati</taxon>
        <taxon>Pseudomonadota</taxon>
        <taxon>Alphaproteobacteria</taxon>
        <taxon>environmental samples</taxon>
    </lineage>
</organism>
<sequence>MPGHPRLYRRGATYYHRAAIPVDIADTYPKTEETFSLRTKDYQDALKLVRIEAVRVDRLFDEHRHRLAFQTQPSVDDLSEEQIKHVGEVYYAHLLDEDDEVRNEAFEGTSFDEYAEDIEDFDAMTRYAYARGEVDVFYESEVDEVLSWSSVNIRLAAGAACRRKVARVLQAAAIRAYKAKRARNEGEPVETPQPLSTSQVPVSNVTVFARSSRPTTSPGIPLLSQLVEEWAAEKSRTAWVPKTAHEHRVWMGHFIAVNGDRAWTEYGKAEARAFKAVLMHLPANWNKFDAFKGMGVAEAAEKARQTGMPPMSEKNLNKVLSYVGSLWTWAADQYDECPLNPFKGLRIKAKGRNVRDERDPFTLEELKAIFHAPLYTGCKSIREWVSPGSLIPRDTGMFWVPLIALFTGARSGEIIQLRVEDVREEQGVRFIDINDDGDDKRLKTANSKRISPIHPMLIELGLLDHVERQKRRGEVRLFPEMPLGEDGYYSSPYSKKFRRFLDVLKIKRSKNAFHSFRHSFEDACRDSGIPKEIMDTLQGHGEEGMSGRYGRGYVLTKLNEAMAQLRYEGLDLSHLRPRNQAEKSEPPTNQAAE</sequence>
<dbReference type="GO" id="GO:0003677">
    <property type="term" value="F:DNA binding"/>
    <property type="evidence" value="ECO:0007669"/>
    <property type="project" value="UniProtKB-KW"/>
</dbReference>
<evidence type="ECO:0000259" key="6">
    <source>
        <dbReference type="PROSITE" id="PS51898"/>
    </source>
</evidence>
<accession>A0A212KHQ4</accession>
<evidence type="ECO:0000313" key="7">
    <source>
        <dbReference type="EMBL" id="SBW11254.1"/>
    </source>
</evidence>
<dbReference type="InterPro" id="IPR011010">
    <property type="entry name" value="DNA_brk_join_enz"/>
</dbReference>
<keyword evidence="4" id="KW-0233">DNA recombination</keyword>
<dbReference type="Pfam" id="PF00589">
    <property type="entry name" value="Phage_integrase"/>
    <property type="match status" value="1"/>
</dbReference>
<evidence type="ECO:0000256" key="5">
    <source>
        <dbReference type="SAM" id="MobiDB-lite"/>
    </source>
</evidence>
<evidence type="ECO:0000256" key="1">
    <source>
        <dbReference type="ARBA" id="ARBA00008857"/>
    </source>
</evidence>
<dbReference type="InterPro" id="IPR002104">
    <property type="entry name" value="Integrase_catalytic"/>
</dbReference>
<gene>
    <name evidence="7" type="ORF">KL86APRO_20130</name>
</gene>
<dbReference type="PROSITE" id="PS51898">
    <property type="entry name" value="TYR_RECOMBINASE"/>
    <property type="match status" value="1"/>
</dbReference>